<dbReference type="OrthoDB" id="542013at2759"/>
<name>A0A6G1LJH3_9PEZI</name>
<dbReference type="SUPFAM" id="SSF51735">
    <property type="entry name" value="NAD(P)-binding Rossmann-fold domains"/>
    <property type="match status" value="1"/>
</dbReference>
<dbReference type="Gene3D" id="3.40.50.720">
    <property type="entry name" value="NAD(P)-binding Rossmann-like Domain"/>
    <property type="match status" value="1"/>
</dbReference>
<dbReference type="PRINTS" id="PR00081">
    <property type="entry name" value="GDHRDH"/>
</dbReference>
<dbReference type="PANTHER" id="PTHR43157">
    <property type="entry name" value="PHOSPHATIDYLINOSITOL-GLYCAN BIOSYNTHESIS CLASS F PROTEIN-RELATED"/>
    <property type="match status" value="1"/>
</dbReference>
<dbReference type="InterPro" id="IPR036291">
    <property type="entry name" value="NAD(P)-bd_dom_sf"/>
</dbReference>
<evidence type="ECO:0000313" key="3">
    <source>
        <dbReference type="Proteomes" id="UP000799436"/>
    </source>
</evidence>
<dbReference type="GO" id="GO:0016491">
    <property type="term" value="F:oxidoreductase activity"/>
    <property type="evidence" value="ECO:0007669"/>
    <property type="project" value="UniProtKB-KW"/>
</dbReference>
<proteinExistence type="predicted"/>
<keyword evidence="3" id="KW-1185">Reference proteome</keyword>
<dbReference type="AlphaFoldDB" id="A0A6G1LJH3"/>
<evidence type="ECO:0000313" key="2">
    <source>
        <dbReference type="EMBL" id="KAF2773025.1"/>
    </source>
</evidence>
<protein>
    <submittedName>
        <fullName evidence="2">Short-chain dehydrogenase/reductase</fullName>
    </submittedName>
</protein>
<dbReference type="PANTHER" id="PTHR43157:SF31">
    <property type="entry name" value="PHOSPHATIDYLINOSITOL-GLYCAN BIOSYNTHESIS CLASS F PROTEIN"/>
    <property type="match status" value="1"/>
</dbReference>
<organism evidence="2 3">
    <name type="scientific">Teratosphaeria nubilosa</name>
    <dbReference type="NCBI Taxonomy" id="161662"/>
    <lineage>
        <taxon>Eukaryota</taxon>
        <taxon>Fungi</taxon>
        <taxon>Dikarya</taxon>
        <taxon>Ascomycota</taxon>
        <taxon>Pezizomycotina</taxon>
        <taxon>Dothideomycetes</taxon>
        <taxon>Dothideomycetidae</taxon>
        <taxon>Mycosphaerellales</taxon>
        <taxon>Teratosphaeriaceae</taxon>
        <taxon>Teratosphaeria</taxon>
    </lineage>
</organism>
<reference evidence="2" key="1">
    <citation type="journal article" date="2020" name="Stud. Mycol.">
        <title>101 Dothideomycetes genomes: a test case for predicting lifestyles and emergence of pathogens.</title>
        <authorList>
            <person name="Haridas S."/>
            <person name="Albert R."/>
            <person name="Binder M."/>
            <person name="Bloem J."/>
            <person name="Labutti K."/>
            <person name="Salamov A."/>
            <person name="Andreopoulos B."/>
            <person name="Baker S."/>
            <person name="Barry K."/>
            <person name="Bills G."/>
            <person name="Bluhm B."/>
            <person name="Cannon C."/>
            <person name="Castanera R."/>
            <person name="Culley D."/>
            <person name="Daum C."/>
            <person name="Ezra D."/>
            <person name="Gonzalez J."/>
            <person name="Henrissat B."/>
            <person name="Kuo A."/>
            <person name="Liang C."/>
            <person name="Lipzen A."/>
            <person name="Lutzoni F."/>
            <person name="Magnuson J."/>
            <person name="Mondo S."/>
            <person name="Nolan M."/>
            <person name="Ohm R."/>
            <person name="Pangilinan J."/>
            <person name="Park H.-J."/>
            <person name="Ramirez L."/>
            <person name="Alfaro M."/>
            <person name="Sun H."/>
            <person name="Tritt A."/>
            <person name="Yoshinaga Y."/>
            <person name="Zwiers L.-H."/>
            <person name="Turgeon B."/>
            <person name="Goodwin S."/>
            <person name="Spatafora J."/>
            <person name="Crous P."/>
            <person name="Grigoriev I."/>
        </authorList>
    </citation>
    <scope>NUCLEOTIDE SEQUENCE</scope>
    <source>
        <strain evidence="2">CBS 116005</strain>
    </source>
</reference>
<dbReference type="Pfam" id="PF00106">
    <property type="entry name" value="adh_short"/>
    <property type="match status" value="1"/>
</dbReference>
<keyword evidence="1" id="KW-0560">Oxidoreductase</keyword>
<dbReference type="Proteomes" id="UP000799436">
    <property type="component" value="Unassembled WGS sequence"/>
</dbReference>
<gene>
    <name evidence="2" type="ORF">EJ03DRAFT_324076</name>
</gene>
<dbReference type="InterPro" id="IPR002347">
    <property type="entry name" value="SDR_fam"/>
</dbReference>
<evidence type="ECO:0000256" key="1">
    <source>
        <dbReference type="ARBA" id="ARBA00023002"/>
    </source>
</evidence>
<accession>A0A6G1LJH3</accession>
<dbReference type="EMBL" id="ML995812">
    <property type="protein sequence ID" value="KAF2773025.1"/>
    <property type="molecule type" value="Genomic_DNA"/>
</dbReference>
<sequence>MDRLSFMRSFFYSQFFVEPEVPNIDCTGKTIIVTGSNVGLGKEAVRHYVRLNAEKVIIACRSPGKGEVAKKEIEESTKRSGVVDVWALDLADYDSIRAFAKRASGLKRIDILLENAAVQTFKWSTINGHESQVAINVISTFLLALLMLPKLQETARSFNVTPTLTIVSSATHIMTPFPERHSPSIFATLDNESSAHMNDRYPVSKLLEVLTCRELARHHPVEQLNATLNFVNPGLCQSALHRESDTFFVNAMLKVVARTSEVGGRTIANAGLAGSETHGRYLDDCVVKPCAPLVEGEEGPELQRRVWKELSEILNQIEPGVTKVLDA</sequence>